<dbReference type="PaxDb" id="44689-DDB0189797"/>
<feature type="domain" description="Endo-beta-1,2-glucanase SGL" evidence="2">
    <location>
        <begin position="67"/>
        <end position="537"/>
    </location>
</feature>
<evidence type="ECO:0000313" key="4">
    <source>
        <dbReference type="Proteomes" id="UP000002195"/>
    </source>
</evidence>
<sequence length="541" mass="61852">MKFSLSLIFIIISAIVNVNSQTTCRFAPTYTLNDIINSNNQSFINDVLFWEGNFHSNQVGVNYECGYTYDGHELNYITGELDSPLHEFSAPSKESIHLGMLALALNEWVNEEPENYKAINFFHQNITRTTTEQNEIPYSGNSNFDNAITILYRKINTYHQFNQRFPGFGGFHPWVSVNDSGIFLLDGWTNQVPGLDNGEMIWGLYAVYNLLTTQPTFINNYPTLGPLYEKYFQILINNAMTIFYQPSGYISAVVEINDIYSTPTPSNYLNPSGLLNDPYEGELLVVFMDLFCQWPSEEARDQIWINKRALLQSVEFNTHSNTNITVQRGWWFSSHEQWKYLMLPYQEIEINQRVFRNGERARTWFSSINNYPGLFASVTNVTEINQNNGYVSATGISEIAFQQQVTNALITPYASFPLFLIHDQPSLGLSWYYTMLNGPSMQNPFGSTESVNIIGTEIASVITWDSKITTVLSMLGGISNINLQFLKSNGLFERFSTVIDREWSLAFPNLNGENLPFMYPSRDVTIPKILNDFTNCTLKKI</sequence>
<proteinExistence type="predicted"/>
<evidence type="ECO:0000313" key="3">
    <source>
        <dbReference type="EMBL" id="EAL73518.1"/>
    </source>
</evidence>
<dbReference type="CDD" id="cd24165">
    <property type="entry name" value="TfSGL-like"/>
    <property type="match status" value="1"/>
</dbReference>
<dbReference type="SMR" id="Q55FF9"/>
<keyword evidence="1" id="KW-0732">Signal</keyword>
<dbReference type="HOGENOM" id="CLU_027290_0_0_1"/>
<dbReference type="Pfam" id="PF26157">
    <property type="entry name" value="SGL_GH162"/>
    <property type="match status" value="1"/>
</dbReference>
<dbReference type="GeneID" id="8616386"/>
<gene>
    <name evidence="3" type="ORF">DDB_G0268130</name>
</gene>
<dbReference type="dictyBase" id="DDB_G0268130"/>
<dbReference type="InterPro" id="IPR058773">
    <property type="entry name" value="SGL_GH162"/>
</dbReference>
<protein>
    <recommendedName>
        <fullName evidence="2">Endo-beta-1,2-glucanase SGL domain-containing protein</fullName>
    </recommendedName>
</protein>
<reference evidence="3 4" key="1">
    <citation type="journal article" date="2005" name="Nature">
        <title>The genome of the social amoeba Dictyostelium discoideum.</title>
        <authorList>
            <consortium name="The Dictyostelium discoideum Sequencing Consortium"/>
            <person name="Eichinger L."/>
            <person name="Pachebat J.A."/>
            <person name="Glockner G."/>
            <person name="Rajandream M.A."/>
            <person name="Sucgang R."/>
            <person name="Berriman M."/>
            <person name="Song J."/>
            <person name="Olsen R."/>
            <person name="Szafranski K."/>
            <person name="Xu Q."/>
            <person name="Tunggal B."/>
            <person name="Kummerfeld S."/>
            <person name="Madera M."/>
            <person name="Konfortov B.A."/>
            <person name="Rivero F."/>
            <person name="Bankier A.T."/>
            <person name="Lehmann R."/>
            <person name="Hamlin N."/>
            <person name="Davies R."/>
            <person name="Gaudet P."/>
            <person name="Fey P."/>
            <person name="Pilcher K."/>
            <person name="Chen G."/>
            <person name="Saunders D."/>
            <person name="Sodergren E."/>
            <person name="Davis P."/>
            <person name="Kerhornou A."/>
            <person name="Nie X."/>
            <person name="Hall N."/>
            <person name="Anjard C."/>
            <person name="Hemphill L."/>
            <person name="Bason N."/>
            <person name="Farbrother P."/>
            <person name="Desany B."/>
            <person name="Just E."/>
            <person name="Morio T."/>
            <person name="Rost R."/>
            <person name="Churcher C."/>
            <person name="Cooper J."/>
            <person name="Haydock S."/>
            <person name="van Driessche N."/>
            <person name="Cronin A."/>
            <person name="Goodhead I."/>
            <person name="Muzny D."/>
            <person name="Mourier T."/>
            <person name="Pain A."/>
            <person name="Lu M."/>
            <person name="Harper D."/>
            <person name="Lindsay R."/>
            <person name="Hauser H."/>
            <person name="James K."/>
            <person name="Quiles M."/>
            <person name="Madan Babu M."/>
            <person name="Saito T."/>
            <person name="Buchrieser C."/>
            <person name="Wardroper A."/>
            <person name="Felder M."/>
            <person name="Thangavelu M."/>
            <person name="Johnson D."/>
            <person name="Knights A."/>
            <person name="Loulseged H."/>
            <person name="Mungall K."/>
            <person name="Oliver K."/>
            <person name="Price C."/>
            <person name="Quail M.A."/>
            <person name="Urushihara H."/>
            <person name="Hernandez J."/>
            <person name="Rabbinowitsch E."/>
            <person name="Steffen D."/>
            <person name="Sanders M."/>
            <person name="Ma J."/>
            <person name="Kohara Y."/>
            <person name="Sharp S."/>
            <person name="Simmonds M."/>
            <person name="Spiegler S."/>
            <person name="Tivey A."/>
            <person name="Sugano S."/>
            <person name="White B."/>
            <person name="Walker D."/>
            <person name="Woodward J."/>
            <person name="Winckler T."/>
            <person name="Tanaka Y."/>
            <person name="Shaulsky G."/>
            <person name="Schleicher M."/>
            <person name="Weinstock G."/>
            <person name="Rosenthal A."/>
            <person name="Cox E.C."/>
            <person name="Chisholm R.L."/>
            <person name="Gibbs R."/>
            <person name="Loomis W.F."/>
            <person name="Platzer M."/>
            <person name="Kay R.R."/>
            <person name="Williams J."/>
            <person name="Dear P.H."/>
            <person name="Noegel A.A."/>
            <person name="Barrell B."/>
            <person name="Kuspa A."/>
        </authorList>
    </citation>
    <scope>NUCLEOTIDE SEQUENCE [LARGE SCALE GENOMIC DNA]</scope>
    <source>
        <strain evidence="3 4">AX4</strain>
    </source>
</reference>
<dbReference type="Proteomes" id="UP000002195">
    <property type="component" value="Unassembled WGS sequence"/>
</dbReference>
<dbReference type="AlphaFoldDB" id="Q55FF9"/>
<dbReference type="GlyGen" id="Q55FF9">
    <property type="glycosylation" value="1 site"/>
</dbReference>
<keyword evidence="4" id="KW-1185">Reference proteome</keyword>
<feature type="signal peptide" evidence="1">
    <location>
        <begin position="1"/>
        <end position="20"/>
    </location>
</feature>
<evidence type="ECO:0000259" key="2">
    <source>
        <dbReference type="Pfam" id="PF26157"/>
    </source>
</evidence>
<dbReference type="VEuPathDB" id="AmoebaDB:DDB_G0268130"/>
<dbReference type="KEGG" id="ddi:DDB_G0268130"/>
<feature type="chain" id="PRO_5004250585" description="Endo-beta-1,2-glucanase SGL domain-containing protein" evidence="1">
    <location>
        <begin position="21"/>
        <end position="541"/>
    </location>
</feature>
<evidence type="ECO:0000256" key="1">
    <source>
        <dbReference type="SAM" id="SignalP"/>
    </source>
</evidence>
<comment type="caution">
    <text evidence="3">The sequence shown here is derived from an EMBL/GenBank/DDBJ whole genome shotgun (WGS) entry which is preliminary data.</text>
</comment>
<dbReference type="InParanoid" id="Q55FF9"/>
<name>Q55FF9_DICDI</name>
<dbReference type="RefSeq" id="XP_647574.1">
    <property type="nucleotide sequence ID" value="XM_642482.1"/>
</dbReference>
<dbReference type="EMBL" id="AAFI02000003">
    <property type="protein sequence ID" value="EAL73518.1"/>
    <property type="molecule type" value="Genomic_DNA"/>
</dbReference>
<dbReference type="eggNOG" id="ENOG502R4GJ">
    <property type="taxonomic scope" value="Eukaryota"/>
</dbReference>
<accession>Q55FF9</accession>
<dbReference type="OMA" id="ERVRTCN"/>
<organism evidence="3 4">
    <name type="scientific">Dictyostelium discoideum</name>
    <name type="common">Social amoeba</name>
    <dbReference type="NCBI Taxonomy" id="44689"/>
    <lineage>
        <taxon>Eukaryota</taxon>
        <taxon>Amoebozoa</taxon>
        <taxon>Evosea</taxon>
        <taxon>Eumycetozoa</taxon>
        <taxon>Dictyostelia</taxon>
        <taxon>Dictyosteliales</taxon>
        <taxon>Dictyosteliaceae</taxon>
        <taxon>Dictyostelium</taxon>
    </lineage>
</organism>